<keyword evidence="1" id="KW-0472">Membrane</keyword>
<evidence type="ECO:0000256" key="1">
    <source>
        <dbReference type="SAM" id="Phobius"/>
    </source>
</evidence>
<dbReference type="VEuPathDB" id="FungiDB:RhiirFUN_021260"/>
<proteinExistence type="predicted"/>
<evidence type="ECO:0000313" key="2">
    <source>
        <dbReference type="EMBL" id="ESA12734.1"/>
    </source>
</evidence>
<protein>
    <submittedName>
        <fullName evidence="2">Uncharacterized protein</fullName>
    </submittedName>
</protein>
<keyword evidence="1" id="KW-0812">Transmembrane</keyword>
<keyword evidence="1" id="KW-1133">Transmembrane helix</keyword>
<dbReference type="HOGENOM" id="CLU_2265130_0_0_1"/>
<reference evidence="2" key="1">
    <citation type="submission" date="2013-07" db="EMBL/GenBank/DDBJ databases">
        <title>The genome of an arbuscular mycorrhizal fungus provides insights into the evolution of the oldest plant symbiosis.</title>
        <authorList>
            <consortium name="DOE Joint Genome Institute"/>
            <person name="Tisserant E."/>
            <person name="Malbreil M."/>
            <person name="Kuo A."/>
            <person name="Kohler A."/>
            <person name="Symeonidi A."/>
            <person name="Balestrini R."/>
            <person name="Charron P."/>
            <person name="Duensing N."/>
            <person name="Frei-dit-Frey N."/>
            <person name="Gianinazzi-Pearson V."/>
            <person name="Gilbert B."/>
            <person name="Handa Y."/>
            <person name="Hijri M."/>
            <person name="Kaul R."/>
            <person name="Kawaguchi M."/>
            <person name="Krajinski F."/>
            <person name="Lammers P."/>
            <person name="Lapierre D."/>
            <person name="Masclaux F.G."/>
            <person name="Murat C."/>
            <person name="Morin E."/>
            <person name="Ndikumana S."/>
            <person name="Pagni M."/>
            <person name="Petitpierre D."/>
            <person name="Requena N."/>
            <person name="Rosikiewicz P."/>
            <person name="Riley R."/>
            <person name="Saito K."/>
            <person name="San Clemente H."/>
            <person name="Shapiro H."/>
            <person name="van Tuinen D."/>
            <person name="Becard G."/>
            <person name="Bonfante P."/>
            <person name="Paszkowski U."/>
            <person name="Shachar-Hill Y."/>
            <person name="Young J.P."/>
            <person name="Sanders I.R."/>
            <person name="Henrissat B."/>
            <person name="Rensing S.A."/>
            <person name="Grigoriev I.V."/>
            <person name="Corradi N."/>
            <person name="Roux C."/>
            <person name="Martin F."/>
        </authorList>
    </citation>
    <scope>NUCLEOTIDE SEQUENCE</scope>
    <source>
        <strain evidence="2">DAOM 197198</strain>
    </source>
</reference>
<dbReference type="AlphaFoldDB" id="U9TX42"/>
<feature type="transmembrane region" description="Helical" evidence="1">
    <location>
        <begin position="35"/>
        <end position="53"/>
    </location>
</feature>
<organism evidence="2">
    <name type="scientific">Rhizophagus irregularis (strain DAOM 181602 / DAOM 197198 / MUCL 43194)</name>
    <name type="common">Arbuscular mycorrhizal fungus</name>
    <name type="synonym">Glomus intraradices</name>
    <dbReference type="NCBI Taxonomy" id="747089"/>
    <lineage>
        <taxon>Eukaryota</taxon>
        <taxon>Fungi</taxon>
        <taxon>Fungi incertae sedis</taxon>
        <taxon>Mucoromycota</taxon>
        <taxon>Glomeromycotina</taxon>
        <taxon>Glomeromycetes</taxon>
        <taxon>Glomerales</taxon>
        <taxon>Glomeraceae</taxon>
        <taxon>Rhizophagus</taxon>
    </lineage>
</organism>
<accession>U9TX42</accession>
<name>U9TX42_RHIID</name>
<gene>
    <name evidence="2" type="ORF">GLOINDRAFT_96204</name>
</gene>
<dbReference type="EMBL" id="KI284629">
    <property type="protein sequence ID" value="ESA12734.1"/>
    <property type="molecule type" value="Genomic_DNA"/>
</dbReference>
<sequence length="103" mass="11971">MIRIQKKLKNFGAGASLLSVPLVWTRICRYGIRFFWHWTPLGFGILFVGRYLAVDRSWNELVSVLLASFQLRKELPFGRWLLGLLRLNFSTLDGTWTWIGIGN</sequence>